<accession>A0A1L9UQ85</accession>
<organism evidence="2 3">
    <name type="scientific">Aspergillus brasiliensis (strain CBS 101740 / IMI 381727 / IBT 21946)</name>
    <dbReference type="NCBI Taxonomy" id="767769"/>
    <lineage>
        <taxon>Eukaryota</taxon>
        <taxon>Fungi</taxon>
        <taxon>Dikarya</taxon>
        <taxon>Ascomycota</taxon>
        <taxon>Pezizomycotina</taxon>
        <taxon>Eurotiomycetes</taxon>
        <taxon>Eurotiomycetidae</taxon>
        <taxon>Eurotiales</taxon>
        <taxon>Aspergillaceae</taxon>
        <taxon>Aspergillus</taxon>
        <taxon>Aspergillus subgen. Circumdati</taxon>
    </lineage>
</organism>
<dbReference type="GeneID" id="93577090"/>
<keyword evidence="1" id="KW-0472">Membrane</keyword>
<keyword evidence="1" id="KW-0812">Transmembrane</keyword>
<dbReference type="VEuPathDB" id="FungiDB:ASPBRDRAFT_41583"/>
<sequence length="59" mass="6898">MDLQETRSPNSGQWVPLIIQPWASDACHYSRLKAIFMLSMIFVQLFIINPTSLRLDYKL</sequence>
<evidence type="ECO:0000313" key="3">
    <source>
        <dbReference type="Proteomes" id="UP000184499"/>
    </source>
</evidence>
<protein>
    <submittedName>
        <fullName evidence="2">Uncharacterized protein</fullName>
    </submittedName>
</protein>
<reference evidence="3" key="1">
    <citation type="journal article" date="2017" name="Genome Biol.">
        <title>Comparative genomics reveals high biological diversity and specific adaptations in the industrially and medically important fungal genus Aspergillus.</title>
        <authorList>
            <person name="de Vries R.P."/>
            <person name="Riley R."/>
            <person name="Wiebenga A."/>
            <person name="Aguilar-Osorio G."/>
            <person name="Amillis S."/>
            <person name="Uchima C.A."/>
            <person name="Anderluh G."/>
            <person name="Asadollahi M."/>
            <person name="Askin M."/>
            <person name="Barry K."/>
            <person name="Battaglia E."/>
            <person name="Bayram O."/>
            <person name="Benocci T."/>
            <person name="Braus-Stromeyer S.A."/>
            <person name="Caldana C."/>
            <person name="Canovas D."/>
            <person name="Cerqueira G.C."/>
            <person name="Chen F."/>
            <person name="Chen W."/>
            <person name="Choi C."/>
            <person name="Clum A."/>
            <person name="Dos Santos R.A."/>
            <person name="Damasio A.R."/>
            <person name="Diallinas G."/>
            <person name="Emri T."/>
            <person name="Fekete E."/>
            <person name="Flipphi M."/>
            <person name="Freyberg S."/>
            <person name="Gallo A."/>
            <person name="Gournas C."/>
            <person name="Habgood R."/>
            <person name="Hainaut M."/>
            <person name="Harispe M.L."/>
            <person name="Henrissat B."/>
            <person name="Hilden K.S."/>
            <person name="Hope R."/>
            <person name="Hossain A."/>
            <person name="Karabika E."/>
            <person name="Karaffa L."/>
            <person name="Karanyi Z."/>
            <person name="Krasevec N."/>
            <person name="Kuo A."/>
            <person name="Kusch H."/>
            <person name="LaButti K."/>
            <person name="Lagendijk E.L."/>
            <person name="Lapidus A."/>
            <person name="Levasseur A."/>
            <person name="Lindquist E."/>
            <person name="Lipzen A."/>
            <person name="Logrieco A.F."/>
            <person name="MacCabe A."/>
            <person name="Maekelae M.R."/>
            <person name="Malavazi I."/>
            <person name="Melin P."/>
            <person name="Meyer V."/>
            <person name="Mielnichuk N."/>
            <person name="Miskei M."/>
            <person name="Molnar A.P."/>
            <person name="Mule G."/>
            <person name="Ngan C.Y."/>
            <person name="Orejas M."/>
            <person name="Orosz E."/>
            <person name="Ouedraogo J.P."/>
            <person name="Overkamp K.M."/>
            <person name="Park H.-S."/>
            <person name="Perrone G."/>
            <person name="Piumi F."/>
            <person name="Punt P.J."/>
            <person name="Ram A.F."/>
            <person name="Ramon A."/>
            <person name="Rauscher S."/>
            <person name="Record E."/>
            <person name="Riano-Pachon D.M."/>
            <person name="Robert V."/>
            <person name="Roehrig J."/>
            <person name="Ruller R."/>
            <person name="Salamov A."/>
            <person name="Salih N.S."/>
            <person name="Samson R.A."/>
            <person name="Sandor E."/>
            <person name="Sanguinetti M."/>
            <person name="Schuetze T."/>
            <person name="Sepcic K."/>
            <person name="Shelest E."/>
            <person name="Sherlock G."/>
            <person name="Sophianopoulou V."/>
            <person name="Squina F.M."/>
            <person name="Sun H."/>
            <person name="Susca A."/>
            <person name="Todd R.B."/>
            <person name="Tsang A."/>
            <person name="Unkles S.E."/>
            <person name="van de Wiele N."/>
            <person name="van Rossen-Uffink D."/>
            <person name="Oliveira J.V."/>
            <person name="Vesth T.C."/>
            <person name="Visser J."/>
            <person name="Yu J.-H."/>
            <person name="Zhou M."/>
            <person name="Andersen M.R."/>
            <person name="Archer D.B."/>
            <person name="Baker S.E."/>
            <person name="Benoit I."/>
            <person name="Brakhage A.A."/>
            <person name="Braus G.H."/>
            <person name="Fischer R."/>
            <person name="Frisvad J.C."/>
            <person name="Goldman G.H."/>
            <person name="Houbraken J."/>
            <person name="Oakley B."/>
            <person name="Pocsi I."/>
            <person name="Scazzocchio C."/>
            <person name="Seiboth B."/>
            <person name="vanKuyk P.A."/>
            <person name="Wortman J."/>
            <person name="Dyer P.S."/>
            <person name="Grigoriev I.V."/>
        </authorList>
    </citation>
    <scope>NUCLEOTIDE SEQUENCE [LARGE SCALE GENOMIC DNA]</scope>
    <source>
        <strain evidence="3">CBS 101740 / IMI 381727 / IBT 21946</strain>
    </source>
</reference>
<dbReference type="AlphaFoldDB" id="A0A1L9UQ85"/>
<dbReference type="Proteomes" id="UP000184499">
    <property type="component" value="Unassembled WGS sequence"/>
</dbReference>
<evidence type="ECO:0000256" key="1">
    <source>
        <dbReference type="SAM" id="Phobius"/>
    </source>
</evidence>
<dbReference type="OrthoDB" id="10311120at2759"/>
<name>A0A1L9UQ85_ASPBC</name>
<keyword evidence="1" id="KW-1133">Transmembrane helix</keyword>
<dbReference type="RefSeq" id="XP_067481095.1">
    <property type="nucleotide sequence ID" value="XM_067624602.1"/>
</dbReference>
<proteinExistence type="predicted"/>
<evidence type="ECO:0000313" key="2">
    <source>
        <dbReference type="EMBL" id="OJJ73847.1"/>
    </source>
</evidence>
<dbReference type="EMBL" id="KV878682">
    <property type="protein sequence ID" value="OJJ73847.1"/>
    <property type="molecule type" value="Genomic_DNA"/>
</dbReference>
<feature type="transmembrane region" description="Helical" evidence="1">
    <location>
        <begin position="34"/>
        <end position="53"/>
    </location>
</feature>
<gene>
    <name evidence="2" type="ORF">ASPBRDRAFT_41583</name>
</gene>
<keyword evidence="3" id="KW-1185">Reference proteome</keyword>